<keyword evidence="9" id="KW-1185">Reference proteome</keyword>
<keyword evidence="3 6" id="KW-0812">Transmembrane</keyword>
<proteinExistence type="predicted"/>
<evidence type="ECO:0000313" key="8">
    <source>
        <dbReference type="EMBL" id="SDI91871.1"/>
    </source>
</evidence>
<feature type="transmembrane region" description="Helical" evidence="6">
    <location>
        <begin position="28"/>
        <end position="52"/>
    </location>
</feature>
<feature type="transmembrane region" description="Helical" evidence="6">
    <location>
        <begin position="187"/>
        <end position="213"/>
    </location>
</feature>
<accession>A0A1G8PH98</accession>
<evidence type="ECO:0000256" key="4">
    <source>
        <dbReference type="ARBA" id="ARBA00022989"/>
    </source>
</evidence>
<feature type="transmembrane region" description="Helical" evidence="6">
    <location>
        <begin position="370"/>
        <end position="392"/>
    </location>
</feature>
<evidence type="ECO:0000256" key="5">
    <source>
        <dbReference type="ARBA" id="ARBA00023136"/>
    </source>
</evidence>
<feature type="transmembrane region" description="Helical" evidence="6">
    <location>
        <begin position="297"/>
        <end position="317"/>
    </location>
</feature>
<dbReference type="InterPro" id="IPR018461">
    <property type="entry name" value="Na/H_Antiport_NhaC-like_C"/>
</dbReference>
<evidence type="ECO:0000259" key="7">
    <source>
        <dbReference type="Pfam" id="PF03553"/>
    </source>
</evidence>
<keyword evidence="2" id="KW-1003">Cell membrane</keyword>
<dbReference type="Proteomes" id="UP000198853">
    <property type="component" value="Unassembled WGS sequence"/>
</dbReference>
<evidence type="ECO:0000256" key="2">
    <source>
        <dbReference type="ARBA" id="ARBA00022475"/>
    </source>
</evidence>
<evidence type="ECO:0000256" key="3">
    <source>
        <dbReference type="ARBA" id="ARBA00022692"/>
    </source>
</evidence>
<feature type="transmembrane region" description="Helical" evidence="6">
    <location>
        <begin position="482"/>
        <end position="500"/>
    </location>
</feature>
<keyword evidence="5 6" id="KW-0472">Membrane</keyword>
<organism evidence="8 9">
    <name type="scientific">Natribacillus halophilus</name>
    <dbReference type="NCBI Taxonomy" id="549003"/>
    <lineage>
        <taxon>Bacteria</taxon>
        <taxon>Bacillati</taxon>
        <taxon>Bacillota</taxon>
        <taxon>Bacilli</taxon>
        <taxon>Bacillales</taxon>
        <taxon>Bacillaceae</taxon>
        <taxon>Natribacillus</taxon>
    </lineage>
</organism>
<feature type="transmembrane region" description="Helical" evidence="6">
    <location>
        <begin position="156"/>
        <end position="175"/>
    </location>
</feature>
<gene>
    <name evidence="8" type="ORF">SAMN04488123_108143</name>
</gene>
<name>A0A1G8PH98_9BACI</name>
<feature type="transmembrane region" description="Helical" evidence="6">
    <location>
        <begin position="329"/>
        <end position="350"/>
    </location>
</feature>
<sequence length="516" mass="54913">MEFGILTLLPPLLAIALAIITRNVIPSLFAGVWIGATMLADWNPLMGFYVTFQDFIIPVIGDEWNATVLVYVALFGVLIAFFQRTGGAEALATFISEKVKSRRGAQGSTGGVGILLFIDDYFNALTAGSVMRAVTDRMKVSREKLAYIVDSTSAPTALLVPVSTWVVFVMGLIGAQFAELGISQSEYFAYLTTIPFNFYAIFAVLFVFVIIYLKLDYGPMAKAESRTMTTGNVQRDGAQPPSADEITQAEPMTSKPKLMNLLVPLIVLVAMIPPLFLWTGGYPGNDFVVAIGEADGAISILLAAFTAGIVGLIMGISQKLFSFKEAISIYMSGIKGMVLVFMILILAWSIGEVAAVVGTDEYVSTLAEQFFTPAIIPALIFIISGVVAFTTGTSYGTFAIMIPIAMPIAASLDISMPLAIAAVLSGGIFGDHCSPISDTTVLSSAGASCDLVDHVNTQLPYALTAGGSGIIAFVIAGYTESIWLSLGVGIVVLIILAYVLNRLFGRKVPEEPETNA</sequence>
<feature type="domain" description="Na+/H+ antiporter NhaC-like C-terminal" evidence="7">
    <location>
        <begin position="157"/>
        <end position="477"/>
    </location>
</feature>
<feature type="transmembrane region" description="Helical" evidence="6">
    <location>
        <begin position="64"/>
        <end position="82"/>
    </location>
</feature>
<comment type="subcellular location">
    <subcellularLocation>
        <location evidence="1">Cell membrane</location>
        <topology evidence="1">Multi-pass membrane protein</topology>
    </subcellularLocation>
</comment>
<dbReference type="RefSeq" id="WP_090398776.1">
    <property type="nucleotide sequence ID" value="NZ_FNEN01000008.1"/>
</dbReference>
<reference evidence="8 9" key="1">
    <citation type="submission" date="2016-10" db="EMBL/GenBank/DDBJ databases">
        <authorList>
            <person name="de Groot N.N."/>
        </authorList>
    </citation>
    <scope>NUCLEOTIDE SEQUENCE [LARGE SCALE GENOMIC DNA]</scope>
    <source>
        <strain evidence="8 9">DSM 21771</strain>
    </source>
</reference>
<evidence type="ECO:0000256" key="1">
    <source>
        <dbReference type="ARBA" id="ARBA00004651"/>
    </source>
</evidence>
<dbReference type="OrthoDB" id="9762978at2"/>
<dbReference type="PANTHER" id="PTHR43478">
    <property type="entry name" value="NA+/H+ ANTIPORTER-RELATED"/>
    <property type="match status" value="1"/>
</dbReference>
<evidence type="ECO:0000256" key="6">
    <source>
        <dbReference type="SAM" id="Phobius"/>
    </source>
</evidence>
<dbReference type="EMBL" id="FNEN01000008">
    <property type="protein sequence ID" value="SDI91871.1"/>
    <property type="molecule type" value="Genomic_DNA"/>
</dbReference>
<dbReference type="Pfam" id="PF03553">
    <property type="entry name" value="Na_H_antiporter"/>
    <property type="match status" value="1"/>
</dbReference>
<feature type="transmembrane region" description="Helical" evidence="6">
    <location>
        <begin position="258"/>
        <end position="277"/>
    </location>
</feature>
<dbReference type="GO" id="GO:0005886">
    <property type="term" value="C:plasma membrane"/>
    <property type="evidence" value="ECO:0007669"/>
    <property type="project" value="UniProtKB-SubCell"/>
</dbReference>
<keyword evidence="4 6" id="KW-1133">Transmembrane helix</keyword>
<protein>
    <submittedName>
        <fullName evidence="8">Na+/H+ antiporter NhaC</fullName>
    </submittedName>
</protein>
<evidence type="ECO:0000313" key="9">
    <source>
        <dbReference type="Proteomes" id="UP000198853"/>
    </source>
</evidence>
<dbReference type="AlphaFoldDB" id="A0A1G8PH98"/>
<dbReference type="PANTHER" id="PTHR43478:SF1">
    <property type="entry name" value="NA+_H+ ANTIPORTER NHAC-LIKE C-TERMINAL DOMAIN-CONTAINING PROTEIN"/>
    <property type="match status" value="1"/>
</dbReference>
<feature type="transmembrane region" description="Helical" evidence="6">
    <location>
        <begin position="404"/>
        <end position="429"/>
    </location>
</feature>